<evidence type="ECO:0000313" key="3">
    <source>
        <dbReference type="Proteomes" id="UP001428817"/>
    </source>
</evidence>
<dbReference type="EMBL" id="BAABJP010000008">
    <property type="protein sequence ID" value="GAA5154369.1"/>
    <property type="molecule type" value="Genomic_DNA"/>
</dbReference>
<comment type="caution">
    <text evidence="2">The sequence shown here is derived from an EMBL/GenBank/DDBJ whole genome shotgun (WGS) entry which is preliminary data.</text>
</comment>
<name>A0ABP9PZR5_9PSEU</name>
<accession>A0ABP9PZR5</accession>
<gene>
    <name evidence="2" type="ORF">GCM10023321_26070</name>
</gene>
<keyword evidence="3" id="KW-1185">Reference proteome</keyword>
<sequence>MTLSVNQSGTYVAAVDIRSTPEAPELVLPGVNAQAAPVAVQCVLSARLVPVGDGVDVEDRSWIVRQFTPTGVLNWSWSVKALQPSEHELRLELQPALKISEPRAGAELLQREHPFRVTSFVTKVHVQATWGQALNKWWKEASPVIAAIAAGLSAAVLAVIKWSGALADALRETVQKWRGQASETQPTSRQRSSAGLRSRRKKKDVVQR</sequence>
<evidence type="ECO:0000256" key="1">
    <source>
        <dbReference type="SAM" id="MobiDB-lite"/>
    </source>
</evidence>
<dbReference type="RefSeq" id="WP_185061598.1">
    <property type="nucleotide sequence ID" value="NZ_BAABJP010000008.1"/>
</dbReference>
<organism evidence="2 3">
    <name type="scientific">Pseudonocardia eucalypti</name>
    <dbReference type="NCBI Taxonomy" id="648755"/>
    <lineage>
        <taxon>Bacteria</taxon>
        <taxon>Bacillati</taxon>
        <taxon>Actinomycetota</taxon>
        <taxon>Actinomycetes</taxon>
        <taxon>Pseudonocardiales</taxon>
        <taxon>Pseudonocardiaceae</taxon>
        <taxon>Pseudonocardia</taxon>
    </lineage>
</organism>
<proteinExistence type="predicted"/>
<feature type="region of interest" description="Disordered" evidence="1">
    <location>
        <begin position="177"/>
        <end position="208"/>
    </location>
</feature>
<protein>
    <submittedName>
        <fullName evidence="2">Uncharacterized protein</fullName>
    </submittedName>
</protein>
<reference evidence="3" key="1">
    <citation type="journal article" date="2019" name="Int. J. Syst. Evol. Microbiol.">
        <title>The Global Catalogue of Microorganisms (GCM) 10K type strain sequencing project: providing services to taxonomists for standard genome sequencing and annotation.</title>
        <authorList>
            <consortium name="The Broad Institute Genomics Platform"/>
            <consortium name="The Broad Institute Genome Sequencing Center for Infectious Disease"/>
            <person name="Wu L."/>
            <person name="Ma J."/>
        </authorList>
    </citation>
    <scope>NUCLEOTIDE SEQUENCE [LARGE SCALE GENOMIC DNA]</scope>
    <source>
        <strain evidence="3">JCM 18303</strain>
    </source>
</reference>
<dbReference type="Proteomes" id="UP001428817">
    <property type="component" value="Unassembled WGS sequence"/>
</dbReference>
<feature type="compositionally biased region" description="Basic residues" evidence="1">
    <location>
        <begin position="197"/>
        <end position="208"/>
    </location>
</feature>
<feature type="compositionally biased region" description="Polar residues" evidence="1">
    <location>
        <begin position="181"/>
        <end position="195"/>
    </location>
</feature>
<evidence type="ECO:0000313" key="2">
    <source>
        <dbReference type="EMBL" id="GAA5154369.1"/>
    </source>
</evidence>